<proteinExistence type="predicted"/>
<organism evidence="1">
    <name type="scientific">marine metagenome</name>
    <dbReference type="NCBI Taxonomy" id="408172"/>
    <lineage>
        <taxon>unclassified sequences</taxon>
        <taxon>metagenomes</taxon>
        <taxon>ecological metagenomes</taxon>
    </lineage>
</organism>
<feature type="non-terminal residue" evidence="1">
    <location>
        <position position="58"/>
    </location>
</feature>
<name>A0A382AN93_9ZZZZ</name>
<reference evidence="1" key="1">
    <citation type="submission" date="2018-05" db="EMBL/GenBank/DDBJ databases">
        <authorList>
            <person name="Lanie J.A."/>
            <person name="Ng W.-L."/>
            <person name="Kazmierczak K.M."/>
            <person name="Andrzejewski T.M."/>
            <person name="Davidsen T.M."/>
            <person name="Wayne K.J."/>
            <person name="Tettelin H."/>
            <person name="Glass J.I."/>
            <person name="Rusch D."/>
            <person name="Podicherti R."/>
            <person name="Tsui H.-C.T."/>
            <person name="Winkler M.E."/>
        </authorList>
    </citation>
    <scope>NUCLEOTIDE SEQUENCE</scope>
</reference>
<gene>
    <name evidence="1" type="ORF">METZ01_LOCUS155723</name>
</gene>
<protein>
    <submittedName>
        <fullName evidence="1">Uncharacterized protein</fullName>
    </submittedName>
</protein>
<accession>A0A382AN93</accession>
<evidence type="ECO:0000313" key="1">
    <source>
        <dbReference type="EMBL" id="SVB02869.1"/>
    </source>
</evidence>
<sequence length="58" mass="6056">MVSLILPPRKRKIAAWPSAWPAEFPSTKRLAGGDCAAMSENLFDLSGEVAVVIGATGA</sequence>
<dbReference type="EMBL" id="UINC01026081">
    <property type="protein sequence ID" value="SVB02869.1"/>
    <property type="molecule type" value="Genomic_DNA"/>
</dbReference>
<dbReference type="AlphaFoldDB" id="A0A382AN93"/>